<sequence length="153" mass="16979">MASTSTSVTVHHGHFDSQSRKSPTLAFLEKYALAIDSLDLSSTPCTSFFAPLAVYHDTSGNIHIGASAIWSYISRQFAPFSQIRHDVVEARVIEEEGGREVVYGETLAHFKLRGDEDEIVVPRFFVWTVGRSGEGEGTDGKVLLEQRLFWDTG</sequence>
<dbReference type="EMBL" id="QGMK01002321">
    <property type="protein sequence ID" value="TVY59564.1"/>
    <property type="molecule type" value="Genomic_DNA"/>
</dbReference>
<dbReference type="AlphaFoldDB" id="A0A8T9BSW9"/>
<reference evidence="1 2" key="1">
    <citation type="submission" date="2018-05" db="EMBL/GenBank/DDBJ databases">
        <title>Genome sequencing and assembly of the regulated plant pathogen Lachnellula willkommii and related sister species for the development of diagnostic species identification markers.</title>
        <authorList>
            <person name="Giroux E."/>
            <person name="Bilodeau G."/>
        </authorList>
    </citation>
    <scope>NUCLEOTIDE SEQUENCE [LARGE SCALE GENOMIC DNA]</scope>
    <source>
        <strain evidence="1 2">CBS 268.59</strain>
    </source>
</reference>
<feature type="non-terminal residue" evidence="1">
    <location>
        <position position="153"/>
    </location>
</feature>
<dbReference type="OrthoDB" id="4971611at2759"/>
<evidence type="ECO:0000313" key="2">
    <source>
        <dbReference type="Proteomes" id="UP000469558"/>
    </source>
</evidence>
<gene>
    <name evidence="1" type="ORF">LSUE1_G008050</name>
</gene>
<organism evidence="1 2">
    <name type="scientific">Lachnellula suecica</name>
    <dbReference type="NCBI Taxonomy" id="602035"/>
    <lineage>
        <taxon>Eukaryota</taxon>
        <taxon>Fungi</taxon>
        <taxon>Dikarya</taxon>
        <taxon>Ascomycota</taxon>
        <taxon>Pezizomycotina</taxon>
        <taxon>Leotiomycetes</taxon>
        <taxon>Helotiales</taxon>
        <taxon>Lachnaceae</taxon>
        <taxon>Lachnellula</taxon>
    </lineage>
</organism>
<evidence type="ECO:0008006" key="3">
    <source>
        <dbReference type="Google" id="ProtNLM"/>
    </source>
</evidence>
<proteinExistence type="predicted"/>
<keyword evidence="2" id="KW-1185">Reference proteome</keyword>
<dbReference type="Gene3D" id="3.10.450.50">
    <property type="match status" value="1"/>
</dbReference>
<protein>
    <recommendedName>
        <fullName evidence="3">SnoaL-like domain-containing protein</fullName>
    </recommendedName>
</protein>
<name>A0A8T9BSW9_9HELO</name>
<accession>A0A8T9BSW9</accession>
<dbReference type="SUPFAM" id="SSF54427">
    <property type="entry name" value="NTF2-like"/>
    <property type="match status" value="1"/>
</dbReference>
<evidence type="ECO:0000313" key="1">
    <source>
        <dbReference type="EMBL" id="TVY59564.1"/>
    </source>
</evidence>
<dbReference type="Proteomes" id="UP000469558">
    <property type="component" value="Unassembled WGS sequence"/>
</dbReference>
<comment type="caution">
    <text evidence="1">The sequence shown here is derived from an EMBL/GenBank/DDBJ whole genome shotgun (WGS) entry which is preliminary data.</text>
</comment>
<dbReference type="InterPro" id="IPR032710">
    <property type="entry name" value="NTF2-like_dom_sf"/>
</dbReference>